<dbReference type="EC" id="2.5.1.-" evidence="2"/>
<dbReference type="InterPro" id="IPR001441">
    <property type="entry name" value="UPP_synth-like"/>
</dbReference>
<organism evidence="3">
    <name type="scientific">uncultured Microgenomates bacterium Rifle_16ft_4_minimus_37906</name>
    <dbReference type="NCBI Taxonomy" id="1665116"/>
    <lineage>
        <taxon>Bacteria</taxon>
        <taxon>Candidatus Microgenomatota</taxon>
        <taxon>environmental samples</taxon>
    </lineage>
</organism>
<feature type="binding site" evidence="2">
    <location>
        <position position="41"/>
    </location>
    <ligand>
        <name>substrate</name>
    </ligand>
</feature>
<dbReference type="SUPFAM" id="SSF64005">
    <property type="entry name" value="Undecaprenyl diphosphate synthase"/>
    <property type="match status" value="1"/>
</dbReference>
<evidence type="ECO:0000256" key="1">
    <source>
        <dbReference type="ARBA" id="ARBA00022679"/>
    </source>
</evidence>
<dbReference type="CDD" id="cd00475">
    <property type="entry name" value="Cis_IPPS"/>
    <property type="match status" value="1"/>
</dbReference>
<gene>
    <name evidence="3" type="primary">uppS</name>
</gene>
<dbReference type="Gene3D" id="3.40.1180.10">
    <property type="entry name" value="Decaprenyl diphosphate synthase-like"/>
    <property type="match status" value="1"/>
</dbReference>
<feature type="binding site" evidence="2">
    <location>
        <begin position="196"/>
        <end position="198"/>
    </location>
    <ligand>
        <name>substrate</name>
    </ligand>
</feature>
<feature type="binding site" evidence="2">
    <location>
        <begin position="25"/>
        <end position="28"/>
    </location>
    <ligand>
        <name>substrate</name>
    </ligand>
</feature>
<dbReference type="EMBL" id="KT007009">
    <property type="protein sequence ID" value="AKQ03233.1"/>
    <property type="molecule type" value="Genomic_DNA"/>
</dbReference>
<dbReference type="PANTHER" id="PTHR10291:SF0">
    <property type="entry name" value="DEHYDRODOLICHYL DIPHOSPHATE SYNTHASE 2"/>
    <property type="match status" value="1"/>
</dbReference>
<feature type="binding site" evidence="2">
    <location>
        <position position="24"/>
    </location>
    <ligand>
        <name>Mg(2+)</name>
        <dbReference type="ChEBI" id="CHEBI:18420"/>
    </ligand>
</feature>
<keyword evidence="2" id="KW-0479">Metal-binding</keyword>
<protein>
    <recommendedName>
        <fullName evidence="2">Isoprenyl transferase</fullName>
        <ecNumber evidence="2">2.5.1.-</ecNumber>
    </recommendedName>
</protein>
<feature type="binding site" evidence="2">
    <location>
        <position position="29"/>
    </location>
    <ligand>
        <name>substrate</name>
    </ligand>
</feature>
<dbReference type="AlphaFoldDB" id="A0A0H4T656"/>
<comment type="subunit">
    <text evidence="2">Homodimer.</text>
</comment>
<dbReference type="GO" id="GO:0016094">
    <property type="term" value="P:polyprenol biosynthetic process"/>
    <property type="evidence" value="ECO:0007669"/>
    <property type="project" value="TreeGrafter"/>
</dbReference>
<evidence type="ECO:0000256" key="2">
    <source>
        <dbReference type="HAMAP-Rule" id="MF_01139"/>
    </source>
</evidence>
<reference evidence="3" key="1">
    <citation type="journal article" date="2015" name="ISME J.">
        <title>Aquifer environment selects for microbial species cohorts in sediment and groundwater.</title>
        <authorList>
            <person name="Hug L.A."/>
            <person name="Thomas B.C."/>
            <person name="Brown C.T."/>
            <person name="Frischkorn K.R."/>
            <person name="Williams K.H."/>
            <person name="Tringe S.G."/>
            <person name="Banfield J.F."/>
        </authorList>
    </citation>
    <scope>NUCLEOTIDE SEQUENCE</scope>
</reference>
<name>A0A0H4T656_9BACT</name>
<feature type="binding site" evidence="2">
    <location>
        <position position="190"/>
    </location>
    <ligand>
        <name>substrate</name>
    </ligand>
</feature>
<sequence length="427" mass="49587">MSADNELALPRGTKVPDHIAIILDGNRRWARARGLAASEGHKAGYQAVRKLARSARQLGIHTFTIWAFSTENWERSKKEIDAIFNLLRIGLREFEKEAHKEKVRLVHLGRKDRFPEDISRTISKVEESTRKYSGHILNLALDYGGRDELLRAVKKIIDEKIPSDKVDEKLFASYLDTNDQPYPYVDLFIRTSGEQRTSGLLPWQMAYAEYYWDSDHLPDFTPEKLREAILDYSRRRRRFGGNDNVEHLAFDPEVVAHLELAWWRLRKIPHGTRLRDYAIQHLIKQYGLSKDLAKDAAKYFLEAFLEQDNGQNWERAIKKLKSFYRLIKGELKLAFEPSIVASLQVKFWNDVADKEGIESVGDAEETAKKLYAEVYRISLFQAAKAAHLMVLANIERNLAERGFGEHHWAKAEDYLQRFYIALKERVA</sequence>
<feature type="binding site" evidence="2">
    <location>
        <begin position="69"/>
        <end position="71"/>
    </location>
    <ligand>
        <name>substrate</name>
    </ligand>
</feature>
<comment type="caution">
    <text evidence="2">Lacks conserved residue(s) required for the propagation of feature annotation.</text>
</comment>
<comment type="function">
    <text evidence="2">Catalyzes the condensation of isopentenyl diphosphate (IPP) with allylic pyrophosphates generating different type of terpenoids.</text>
</comment>
<dbReference type="HAMAP" id="MF_01139">
    <property type="entry name" value="ISPT"/>
    <property type="match status" value="1"/>
</dbReference>
<comment type="similarity">
    <text evidence="2">Belongs to the UPP synthase family.</text>
</comment>
<accession>A0A0H4T656</accession>
<comment type="cofactor">
    <cofactor evidence="2">
        <name>Mg(2+)</name>
        <dbReference type="ChEBI" id="CHEBI:18420"/>
    </cofactor>
    <text evidence="2">Binds 2 magnesium ions per subunit.</text>
</comment>
<feature type="active site" evidence="2">
    <location>
        <position position="24"/>
    </location>
</feature>
<dbReference type="Pfam" id="PF01255">
    <property type="entry name" value="Prenyltransf"/>
    <property type="match status" value="1"/>
</dbReference>
<dbReference type="PANTHER" id="PTHR10291">
    <property type="entry name" value="DEHYDRODOLICHYL DIPHOSPHATE SYNTHASE FAMILY MEMBER"/>
    <property type="match status" value="1"/>
</dbReference>
<feature type="active site" description="Proton acceptor" evidence="2">
    <location>
        <position position="72"/>
    </location>
</feature>
<feature type="binding site" evidence="2">
    <location>
        <position position="209"/>
    </location>
    <ligand>
        <name>Mg(2+)</name>
        <dbReference type="ChEBI" id="CHEBI:18420"/>
    </ligand>
</feature>
<keyword evidence="2" id="KW-0460">Magnesium</keyword>
<dbReference type="GO" id="GO:0045547">
    <property type="term" value="F:ditrans,polycis-polyprenyl diphosphate synthase [(2E,6E)-farnesyl diphosphate specific] activity"/>
    <property type="evidence" value="ECO:0007669"/>
    <property type="project" value="TreeGrafter"/>
</dbReference>
<feature type="binding site" evidence="2">
    <location>
        <position position="75"/>
    </location>
    <ligand>
        <name>substrate</name>
    </ligand>
</feature>
<dbReference type="GO" id="GO:0000287">
    <property type="term" value="F:magnesium ion binding"/>
    <property type="evidence" value="ECO:0007669"/>
    <property type="project" value="UniProtKB-UniRule"/>
</dbReference>
<evidence type="ECO:0000313" key="3">
    <source>
        <dbReference type="EMBL" id="AKQ03233.1"/>
    </source>
</evidence>
<keyword evidence="1 2" id="KW-0808">Transferase</keyword>
<dbReference type="NCBIfam" id="TIGR00055">
    <property type="entry name" value="uppS"/>
    <property type="match status" value="1"/>
</dbReference>
<feature type="binding site" evidence="2">
    <location>
        <position position="73"/>
    </location>
    <ligand>
        <name>substrate</name>
    </ligand>
</feature>
<proteinExistence type="inferred from homology"/>
<dbReference type="InterPro" id="IPR036424">
    <property type="entry name" value="UPP_synth-like_sf"/>
</dbReference>